<evidence type="ECO:0000313" key="3">
    <source>
        <dbReference type="Proteomes" id="UP000076738"/>
    </source>
</evidence>
<dbReference type="EMBL" id="KV417333">
    <property type="protein sequence ID" value="KZO90864.1"/>
    <property type="molecule type" value="Genomic_DNA"/>
</dbReference>
<feature type="compositionally biased region" description="Basic and acidic residues" evidence="1">
    <location>
        <begin position="22"/>
        <end position="62"/>
    </location>
</feature>
<reference evidence="2 3" key="1">
    <citation type="journal article" date="2016" name="Mol. Biol. Evol.">
        <title>Comparative Genomics of Early-Diverging Mushroom-Forming Fungi Provides Insights into the Origins of Lignocellulose Decay Capabilities.</title>
        <authorList>
            <person name="Nagy L.G."/>
            <person name="Riley R."/>
            <person name="Tritt A."/>
            <person name="Adam C."/>
            <person name="Daum C."/>
            <person name="Floudas D."/>
            <person name="Sun H."/>
            <person name="Yadav J.S."/>
            <person name="Pangilinan J."/>
            <person name="Larsson K.H."/>
            <person name="Matsuura K."/>
            <person name="Barry K."/>
            <person name="Labutti K."/>
            <person name="Kuo R."/>
            <person name="Ohm R.A."/>
            <person name="Bhattacharya S.S."/>
            <person name="Shirouzu T."/>
            <person name="Yoshinaga Y."/>
            <person name="Martin F.M."/>
            <person name="Grigoriev I.V."/>
            <person name="Hibbett D.S."/>
        </authorList>
    </citation>
    <scope>NUCLEOTIDE SEQUENCE [LARGE SCALE GENOMIC DNA]</scope>
    <source>
        <strain evidence="2 3">TUFC12733</strain>
    </source>
</reference>
<feature type="region of interest" description="Disordered" evidence="1">
    <location>
        <begin position="1"/>
        <end position="85"/>
    </location>
</feature>
<proteinExistence type="predicted"/>
<feature type="compositionally biased region" description="Polar residues" evidence="1">
    <location>
        <begin position="8"/>
        <end position="20"/>
    </location>
</feature>
<evidence type="ECO:0000313" key="2">
    <source>
        <dbReference type="EMBL" id="KZO90864.1"/>
    </source>
</evidence>
<evidence type="ECO:0000256" key="1">
    <source>
        <dbReference type="SAM" id="MobiDB-lite"/>
    </source>
</evidence>
<name>A0A167GSM5_CALVF</name>
<dbReference type="AlphaFoldDB" id="A0A167GSM5"/>
<dbReference type="Proteomes" id="UP000076738">
    <property type="component" value="Unassembled WGS sequence"/>
</dbReference>
<organism evidence="2 3">
    <name type="scientific">Calocera viscosa (strain TUFC12733)</name>
    <dbReference type="NCBI Taxonomy" id="1330018"/>
    <lineage>
        <taxon>Eukaryota</taxon>
        <taxon>Fungi</taxon>
        <taxon>Dikarya</taxon>
        <taxon>Basidiomycota</taxon>
        <taxon>Agaricomycotina</taxon>
        <taxon>Dacrymycetes</taxon>
        <taxon>Dacrymycetales</taxon>
        <taxon>Dacrymycetaceae</taxon>
        <taxon>Calocera</taxon>
    </lineage>
</organism>
<sequence length="311" mass="32527">MDLDLGTISASASVQNSASIKSAEDALESIKDEVESEIKSVMESKASGDEDKKKKKKEDRAGRTGGKAGDDEDVSGSSWSNVPIEGDTAVPQYNIGGTGDNLQLLAVSRIEAAVLGLWRSATNDKVQAALRGARAIGGANLEDIELEELEEGRQSSGVGSISNAPAALPPIATTTTTPAAAASASPPPYEMSAGAKAVYQAVKDFCAAICYAVGEIVGFWSGGGDGTAYTRVGGRVPLAGHRLPRARHEKSHYQAPARGAPPPHYTRCARHPWHLALGGVDAHWLGARQELQGLGGFTMLELLLLLFLSLI</sequence>
<gene>
    <name evidence="2" type="ORF">CALVIDRAFT_542322</name>
</gene>
<keyword evidence="3" id="KW-1185">Reference proteome</keyword>
<protein>
    <submittedName>
        <fullName evidence="2">Uncharacterized protein</fullName>
    </submittedName>
</protein>
<accession>A0A167GSM5</accession>